<organism evidence="2 3">
    <name type="scientific">Amborella trichopoda</name>
    <dbReference type="NCBI Taxonomy" id="13333"/>
    <lineage>
        <taxon>Eukaryota</taxon>
        <taxon>Viridiplantae</taxon>
        <taxon>Streptophyta</taxon>
        <taxon>Embryophyta</taxon>
        <taxon>Tracheophyta</taxon>
        <taxon>Spermatophyta</taxon>
        <taxon>Magnoliopsida</taxon>
        <taxon>Amborellales</taxon>
        <taxon>Amborellaceae</taxon>
        <taxon>Amborella</taxon>
    </lineage>
</organism>
<keyword evidence="3" id="KW-1185">Reference proteome</keyword>
<feature type="compositionally biased region" description="Basic and acidic residues" evidence="1">
    <location>
        <begin position="1"/>
        <end position="12"/>
    </location>
</feature>
<feature type="region of interest" description="Disordered" evidence="1">
    <location>
        <begin position="1"/>
        <end position="67"/>
    </location>
</feature>
<protein>
    <submittedName>
        <fullName evidence="2">Uncharacterized protein</fullName>
    </submittedName>
</protein>
<evidence type="ECO:0000313" key="3">
    <source>
        <dbReference type="Proteomes" id="UP000017836"/>
    </source>
</evidence>
<dbReference type="Proteomes" id="UP000017836">
    <property type="component" value="Unassembled WGS sequence"/>
</dbReference>
<reference evidence="3" key="1">
    <citation type="journal article" date="2013" name="Science">
        <title>The Amborella genome and the evolution of flowering plants.</title>
        <authorList>
            <consortium name="Amborella Genome Project"/>
        </authorList>
    </citation>
    <scope>NUCLEOTIDE SEQUENCE [LARGE SCALE GENOMIC DNA]</scope>
</reference>
<proteinExistence type="predicted"/>
<sequence length="67" mass="8174">MEEDEKRREENPPGRPSFSDYPKGTLTKSDPHENRRNGRGGDMRRRKEKKRERGRREKKLRVQRVRI</sequence>
<gene>
    <name evidence="2" type="ORF">AMTR_s00055p00188810</name>
</gene>
<dbReference type="AlphaFoldDB" id="U5D786"/>
<dbReference type="EMBL" id="KI392237">
    <property type="protein sequence ID" value="ERN18329.1"/>
    <property type="molecule type" value="Genomic_DNA"/>
</dbReference>
<evidence type="ECO:0000256" key="1">
    <source>
        <dbReference type="SAM" id="MobiDB-lite"/>
    </source>
</evidence>
<dbReference type="Gramene" id="ERN18329">
    <property type="protein sequence ID" value="ERN18329"/>
    <property type="gene ID" value="AMTR_s00055p00188810"/>
</dbReference>
<feature type="compositionally biased region" description="Basic and acidic residues" evidence="1">
    <location>
        <begin position="29"/>
        <end position="45"/>
    </location>
</feature>
<accession>U5D786</accession>
<evidence type="ECO:0000313" key="2">
    <source>
        <dbReference type="EMBL" id="ERN18329.1"/>
    </source>
</evidence>
<name>U5D786_AMBTC</name>
<feature type="compositionally biased region" description="Basic residues" evidence="1">
    <location>
        <begin position="46"/>
        <end position="67"/>
    </location>
</feature>
<dbReference type="HOGENOM" id="CLU_2815815_0_0_1"/>